<reference evidence="12 13" key="1">
    <citation type="submission" date="2020-05" db="EMBL/GenBank/DDBJ databases">
        <authorList>
            <person name="Whitworth D."/>
        </authorList>
    </citation>
    <scope>NUCLEOTIDE SEQUENCE [LARGE SCALE GENOMIC DNA]</scope>
    <source>
        <strain evidence="12 13">AB043B</strain>
    </source>
</reference>
<dbReference type="GO" id="GO:0004061">
    <property type="term" value="F:arylformamidase activity"/>
    <property type="evidence" value="ECO:0007669"/>
    <property type="project" value="UniProtKB-EC"/>
</dbReference>
<dbReference type="GO" id="GO:0019441">
    <property type="term" value="P:L-tryptophan catabolic process to kynurenine"/>
    <property type="evidence" value="ECO:0007669"/>
    <property type="project" value="InterPro"/>
</dbReference>
<name>A0A7Y4KFK4_9BACT</name>
<comment type="caution">
    <text evidence="12">The sequence shown here is derived from an EMBL/GenBank/DDBJ whole genome shotgun (WGS) entry which is preliminary data.</text>
</comment>
<dbReference type="EMBL" id="JABFJV010000024">
    <property type="protein sequence ID" value="NOK32936.1"/>
    <property type="molecule type" value="Genomic_DNA"/>
</dbReference>
<evidence type="ECO:0000256" key="3">
    <source>
        <dbReference type="ARBA" id="ARBA00011738"/>
    </source>
</evidence>
<comment type="function">
    <text evidence="2">Catalyzes the hydrolysis of N-formyl-L-kynurenine to L-kynurenine, the second step in the kynurenine pathway of tryptophan degradation.</text>
</comment>
<dbReference type="FunFam" id="3.50.30.50:FF:000001">
    <property type="entry name" value="Kynurenine formamidase"/>
    <property type="match status" value="1"/>
</dbReference>
<organism evidence="12 13">
    <name type="scientific">Corallococcus exercitus</name>
    <dbReference type="NCBI Taxonomy" id="2316736"/>
    <lineage>
        <taxon>Bacteria</taxon>
        <taxon>Pseudomonadati</taxon>
        <taxon>Myxococcota</taxon>
        <taxon>Myxococcia</taxon>
        <taxon>Myxococcales</taxon>
        <taxon>Cystobacterineae</taxon>
        <taxon>Myxococcaceae</taxon>
        <taxon>Corallococcus</taxon>
    </lineage>
</organism>
<evidence type="ECO:0000313" key="13">
    <source>
        <dbReference type="Proteomes" id="UP000563426"/>
    </source>
</evidence>
<evidence type="ECO:0000256" key="11">
    <source>
        <dbReference type="ARBA" id="ARBA00060547"/>
    </source>
</evidence>
<protein>
    <recommendedName>
        <fullName evidence="5">Kynurenine formamidase</fullName>
        <ecNumber evidence="4">3.5.1.9</ecNumber>
    </recommendedName>
</protein>
<keyword evidence="9" id="KW-0823">Tryptophan catabolism</keyword>
<keyword evidence="13" id="KW-1185">Reference proteome</keyword>
<evidence type="ECO:0000256" key="1">
    <source>
        <dbReference type="ARBA" id="ARBA00001947"/>
    </source>
</evidence>
<dbReference type="Proteomes" id="UP000563426">
    <property type="component" value="Unassembled WGS sequence"/>
</dbReference>
<keyword evidence="7" id="KW-0378">Hydrolase</keyword>
<evidence type="ECO:0000256" key="10">
    <source>
        <dbReference type="ARBA" id="ARBA00048496"/>
    </source>
</evidence>
<comment type="cofactor">
    <cofactor evidence="1">
        <name>Zn(2+)</name>
        <dbReference type="ChEBI" id="CHEBI:29105"/>
    </cofactor>
</comment>
<dbReference type="InterPro" id="IPR037175">
    <property type="entry name" value="KFase_sf"/>
</dbReference>
<evidence type="ECO:0000256" key="5">
    <source>
        <dbReference type="ARBA" id="ARBA00014889"/>
    </source>
</evidence>
<proteinExistence type="predicted"/>
<comment type="pathway">
    <text evidence="11">Amino-acid degradation; L-tryptophan degradation via kynurenine pathway; L-kynurenine from L-tryptophan: step 2/2.</text>
</comment>
<dbReference type="GO" id="GO:0046872">
    <property type="term" value="F:metal ion binding"/>
    <property type="evidence" value="ECO:0007669"/>
    <property type="project" value="UniProtKB-KW"/>
</dbReference>
<evidence type="ECO:0000256" key="8">
    <source>
        <dbReference type="ARBA" id="ARBA00022833"/>
    </source>
</evidence>
<keyword evidence="6" id="KW-0479">Metal-binding</keyword>
<evidence type="ECO:0000313" key="12">
    <source>
        <dbReference type="EMBL" id="NOK32936.1"/>
    </source>
</evidence>
<comment type="catalytic activity">
    <reaction evidence="10">
        <text>N-formyl-L-kynurenine + H2O = L-kynurenine + formate + H(+)</text>
        <dbReference type="Rhea" id="RHEA:13009"/>
        <dbReference type="ChEBI" id="CHEBI:15377"/>
        <dbReference type="ChEBI" id="CHEBI:15378"/>
        <dbReference type="ChEBI" id="CHEBI:15740"/>
        <dbReference type="ChEBI" id="CHEBI:57959"/>
        <dbReference type="ChEBI" id="CHEBI:58629"/>
        <dbReference type="EC" id="3.5.1.9"/>
    </reaction>
</comment>
<evidence type="ECO:0000256" key="6">
    <source>
        <dbReference type="ARBA" id="ARBA00022723"/>
    </source>
</evidence>
<evidence type="ECO:0000256" key="7">
    <source>
        <dbReference type="ARBA" id="ARBA00022801"/>
    </source>
</evidence>
<evidence type="ECO:0000256" key="9">
    <source>
        <dbReference type="ARBA" id="ARBA00023079"/>
    </source>
</evidence>
<dbReference type="PANTHER" id="PTHR31118:SF32">
    <property type="entry name" value="KYNURENINE FORMAMIDASE"/>
    <property type="match status" value="1"/>
</dbReference>
<dbReference type="RefSeq" id="WP_171433499.1">
    <property type="nucleotide sequence ID" value="NZ_JABFJV010000024.1"/>
</dbReference>
<dbReference type="PANTHER" id="PTHR31118">
    <property type="entry name" value="CYCLASE-LIKE PROTEIN 2"/>
    <property type="match status" value="1"/>
</dbReference>
<evidence type="ECO:0000256" key="4">
    <source>
        <dbReference type="ARBA" id="ARBA00012930"/>
    </source>
</evidence>
<comment type="subunit">
    <text evidence="3">Homodimer.</text>
</comment>
<dbReference type="Pfam" id="PF04199">
    <property type="entry name" value="Cyclase"/>
    <property type="match status" value="1"/>
</dbReference>
<keyword evidence="8" id="KW-0862">Zinc</keyword>
<dbReference type="Gene3D" id="3.50.30.50">
    <property type="entry name" value="Putative cyclase"/>
    <property type="match status" value="1"/>
</dbReference>
<evidence type="ECO:0000256" key="2">
    <source>
        <dbReference type="ARBA" id="ARBA00002204"/>
    </source>
</evidence>
<accession>A0A7Y4KFK4</accession>
<dbReference type="InterPro" id="IPR007325">
    <property type="entry name" value="KFase/CYL"/>
</dbReference>
<sequence>MKENSWVDVSVPVRGGMVHWPDNPPIELERTMDVARGDPATVSRLSMGVHSGTHVDAPLHFVADAAAVEDIPWEGFIGEARVIPIRDRRSIGVEELRAVEPRPGERLLFKTENSVRCWKTETFLPDYVYLSLEGARFLAERRVRTVGVDYLSLAGMDEGAPTHLTLIHADICMIEGLDLSSVEPGTYEMLCLPLRLVDAEGAPARVLLRRRTGALG</sequence>
<dbReference type="AlphaFoldDB" id="A0A7Y4KFK4"/>
<dbReference type="EC" id="3.5.1.9" evidence="4"/>
<gene>
    <name evidence="12" type="ORF">HMI49_06955</name>
</gene>
<dbReference type="SUPFAM" id="SSF102198">
    <property type="entry name" value="Putative cyclase"/>
    <property type="match status" value="1"/>
</dbReference>